<feature type="transmembrane region" description="Helical" evidence="1">
    <location>
        <begin position="43"/>
        <end position="63"/>
    </location>
</feature>
<proteinExistence type="predicted"/>
<keyword evidence="2" id="KW-0808">Transferase</keyword>
<reference evidence="2 3" key="1">
    <citation type="submission" date="2014-10" db="EMBL/GenBank/DDBJ databases">
        <title>Draft genome sequence of Actinoplanes utahensis NRRL 12052.</title>
        <authorList>
            <person name="Velasco-Bucheli B."/>
            <person name="del Cerro C."/>
            <person name="Hormigo D."/>
            <person name="Garcia J.L."/>
            <person name="Acebal C."/>
            <person name="Arroyo M."/>
            <person name="de la Mata I."/>
        </authorList>
    </citation>
    <scope>NUCLEOTIDE SEQUENCE [LARGE SCALE GENOMIC DNA]</scope>
    <source>
        <strain evidence="2 3">NRRL 12052</strain>
    </source>
</reference>
<dbReference type="EMBL" id="JRTT01000133">
    <property type="protein sequence ID" value="KHD73198.1"/>
    <property type="molecule type" value="Genomic_DNA"/>
</dbReference>
<evidence type="ECO:0000313" key="3">
    <source>
        <dbReference type="Proteomes" id="UP000054537"/>
    </source>
</evidence>
<keyword evidence="2" id="KW-0489">Methyltransferase</keyword>
<comment type="caution">
    <text evidence="2">The sequence shown here is derived from an EMBL/GenBank/DDBJ whole genome shotgun (WGS) entry which is preliminary data.</text>
</comment>
<dbReference type="Gene3D" id="3.40.50.150">
    <property type="entry name" value="Vaccinia Virus protein VP39"/>
    <property type="match status" value="1"/>
</dbReference>
<accession>A0A0A6UDQ0</accession>
<name>A0A0A6UDQ0_ACTUT</name>
<dbReference type="SUPFAM" id="SSF53335">
    <property type="entry name" value="S-adenosyl-L-methionine-dependent methyltransferases"/>
    <property type="match status" value="1"/>
</dbReference>
<keyword evidence="1" id="KW-0812">Transmembrane</keyword>
<sequence length="334" mass="35773">MSTISRIHRRLPRLSGPQTAVMSVAGVLCAAAAATALTGHTGIAVALLAVLGCISLATSMLLFRRLARAQRAGVIAQRDLRTTVEEMQRRLVAAVERERLTAGDRHLELAEAIAALRQLTGGQASAARLAALPAEFEATVQLFQGFTPRAPMPPPGEHTLDPAGLLDLLHLIRLRKPRLVLELGSGVSSVWIAYALEKTGGRLITLDHDAGFARRTRALLSAHGLDKTAEVRDAPLTPVGIDGHDHPWYDPEALADLHDIDFVLIDGPPAPDGEDTRHPALHMIENRLADRATVVATGPDVPASWSHLTPENEPGSRHAVLSFTRTTAMVPVQA</sequence>
<dbReference type="GO" id="GO:0008168">
    <property type="term" value="F:methyltransferase activity"/>
    <property type="evidence" value="ECO:0007669"/>
    <property type="project" value="UniProtKB-KW"/>
</dbReference>
<keyword evidence="1" id="KW-1133">Transmembrane helix</keyword>
<protein>
    <submittedName>
        <fullName evidence="2">Protein-L-isoaspartate O-methyltransferase</fullName>
    </submittedName>
</protein>
<dbReference type="GO" id="GO:0032259">
    <property type="term" value="P:methylation"/>
    <property type="evidence" value="ECO:0007669"/>
    <property type="project" value="UniProtKB-KW"/>
</dbReference>
<dbReference type="AlphaFoldDB" id="A0A0A6UDQ0"/>
<keyword evidence="3" id="KW-1185">Reference proteome</keyword>
<dbReference type="STRING" id="1869.MB27_36895"/>
<dbReference type="Pfam" id="PF13578">
    <property type="entry name" value="Methyltransf_24"/>
    <property type="match status" value="1"/>
</dbReference>
<dbReference type="eggNOG" id="COG4122">
    <property type="taxonomic scope" value="Bacteria"/>
</dbReference>
<gene>
    <name evidence="2" type="ORF">MB27_36895</name>
</gene>
<keyword evidence="1" id="KW-0472">Membrane</keyword>
<organism evidence="2 3">
    <name type="scientific">Actinoplanes utahensis</name>
    <dbReference type="NCBI Taxonomy" id="1869"/>
    <lineage>
        <taxon>Bacteria</taxon>
        <taxon>Bacillati</taxon>
        <taxon>Actinomycetota</taxon>
        <taxon>Actinomycetes</taxon>
        <taxon>Micromonosporales</taxon>
        <taxon>Micromonosporaceae</taxon>
        <taxon>Actinoplanes</taxon>
    </lineage>
</organism>
<dbReference type="InterPro" id="IPR029063">
    <property type="entry name" value="SAM-dependent_MTases_sf"/>
</dbReference>
<evidence type="ECO:0000256" key="1">
    <source>
        <dbReference type="SAM" id="Phobius"/>
    </source>
</evidence>
<dbReference type="Proteomes" id="UP000054537">
    <property type="component" value="Unassembled WGS sequence"/>
</dbReference>
<evidence type="ECO:0000313" key="2">
    <source>
        <dbReference type="EMBL" id="KHD73198.1"/>
    </source>
</evidence>
<feature type="transmembrane region" description="Helical" evidence="1">
    <location>
        <begin position="20"/>
        <end position="37"/>
    </location>
</feature>
<dbReference type="OrthoDB" id="823440at2"/>
<dbReference type="RefSeq" id="WP_043532686.1">
    <property type="nucleotide sequence ID" value="NZ_BAABKU010000011.1"/>
</dbReference>